<dbReference type="Gene3D" id="2.40.100.10">
    <property type="entry name" value="Cyclophilin-like"/>
    <property type="match status" value="1"/>
</dbReference>
<protein>
    <recommendedName>
        <fullName evidence="4">Peptidyl-prolyl cis-trans isomerase</fullName>
        <shortName evidence="4">PPIase</shortName>
        <ecNumber evidence="4">5.2.1.8</ecNumber>
    </recommendedName>
</protein>
<dbReference type="EC" id="5.2.1.8" evidence="4"/>
<dbReference type="PANTHER" id="PTHR43246">
    <property type="entry name" value="PEPTIDYL-PROLYL CIS-TRANS ISOMERASE CYP38, CHLOROPLASTIC"/>
    <property type="match status" value="1"/>
</dbReference>
<reference evidence="6 7" key="1">
    <citation type="submission" date="2014-10" db="EMBL/GenBank/DDBJ databases">
        <title>Draft genome of anammox bacterium scalindua brodae, obtained using differential coverage binning of sequence data from two enrichment reactors.</title>
        <authorList>
            <person name="Speth D.R."/>
            <person name="Russ L."/>
            <person name="Kartal B."/>
            <person name="Op den Camp H.J."/>
            <person name="Dutilh B.E."/>
            <person name="Jetten M.S."/>
        </authorList>
    </citation>
    <scope>NUCLEOTIDE SEQUENCE [LARGE SCALE GENOMIC DNA]</scope>
    <source>
        <strain evidence="6">RU1</strain>
    </source>
</reference>
<dbReference type="PROSITE" id="PS50072">
    <property type="entry name" value="CSA_PPIASE_2"/>
    <property type="match status" value="1"/>
</dbReference>
<dbReference type="eggNOG" id="COG0652">
    <property type="taxonomic scope" value="Bacteria"/>
</dbReference>
<dbReference type="InterPro" id="IPR044665">
    <property type="entry name" value="E_coli_cyclophilin_A-like"/>
</dbReference>
<name>A0A0B0EKL6_9BACT</name>
<dbReference type="EMBL" id="JRYO01000120">
    <property type="protein sequence ID" value="KHE92561.1"/>
    <property type="molecule type" value="Genomic_DNA"/>
</dbReference>
<proteinExistence type="inferred from homology"/>
<dbReference type="GO" id="GO:0006457">
    <property type="term" value="P:protein folding"/>
    <property type="evidence" value="ECO:0007669"/>
    <property type="project" value="InterPro"/>
</dbReference>
<gene>
    <name evidence="6" type="primary">ppiB</name>
    <name evidence="6" type="ORF">SCABRO_01710</name>
</gene>
<accession>A0A0B0EKL6</accession>
<comment type="caution">
    <text evidence="6">The sequence shown here is derived from an EMBL/GenBank/DDBJ whole genome shotgun (WGS) entry which is preliminary data.</text>
</comment>
<dbReference type="InterPro" id="IPR002130">
    <property type="entry name" value="Cyclophilin-type_PPIase_dom"/>
</dbReference>
<evidence type="ECO:0000256" key="4">
    <source>
        <dbReference type="RuleBase" id="RU363019"/>
    </source>
</evidence>
<dbReference type="Proteomes" id="UP000030652">
    <property type="component" value="Unassembled WGS sequence"/>
</dbReference>
<dbReference type="Pfam" id="PF00160">
    <property type="entry name" value="Pro_isomerase"/>
    <property type="match status" value="1"/>
</dbReference>
<evidence type="ECO:0000256" key="3">
    <source>
        <dbReference type="ARBA" id="ARBA00023235"/>
    </source>
</evidence>
<evidence type="ECO:0000259" key="5">
    <source>
        <dbReference type="PROSITE" id="PS50072"/>
    </source>
</evidence>
<keyword evidence="3 4" id="KW-0413">Isomerase</keyword>
<feature type="chain" id="PRO_5006513968" description="Peptidyl-prolyl cis-trans isomerase" evidence="4">
    <location>
        <begin position="32"/>
        <end position="197"/>
    </location>
</feature>
<sequence>MHKRFFNKTTASLFAFILISFVCMQLNSAYANPKVLMETSKGNITIELYEKEAPITVQNFLSYVSDGFYNNLIFHRVIPNFMIQGGGFDSKMNQKPVKDPIKNEARRGVNNKRGTLAMARTNVINSATGQFFINLVNNDFLNHKDNSSSGFGYAVFGEVIDGMDVVDTIGRTRTHRHGMFENVPIDEITIKNMSVIE</sequence>
<evidence type="ECO:0000313" key="6">
    <source>
        <dbReference type="EMBL" id="KHE92561.1"/>
    </source>
</evidence>
<feature type="domain" description="PPIase cyclophilin-type" evidence="5">
    <location>
        <begin position="42"/>
        <end position="195"/>
    </location>
</feature>
<feature type="signal peptide" evidence="4">
    <location>
        <begin position="1"/>
        <end position="31"/>
    </location>
</feature>
<evidence type="ECO:0000256" key="1">
    <source>
        <dbReference type="ARBA" id="ARBA00007365"/>
    </source>
</evidence>
<dbReference type="PATRIC" id="fig|237368.3.peg.1865"/>
<dbReference type="PRINTS" id="PR00153">
    <property type="entry name" value="CSAPPISMRASE"/>
</dbReference>
<dbReference type="PROSITE" id="PS00170">
    <property type="entry name" value="CSA_PPIASE_1"/>
    <property type="match status" value="1"/>
</dbReference>
<organism evidence="6 7">
    <name type="scientific">Candidatus Scalindua brodae</name>
    <dbReference type="NCBI Taxonomy" id="237368"/>
    <lineage>
        <taxon>Bacteria</taxon>
        <taxon>Pseudomonadati</taxon>
        <taxon>Planctomycetota</taxon>
        <taxon>Candidatus Brocadiia</taxon>
        <taxon>Candidatus Brocadiales</taxon>
        <taxon>Candidatus Scalinduaceae</taxon>
        <taxon>Candidatus Scalindua</taxon>
    </lineage>
</organism>
<comment type="catalytic activity">
    <reaction evidence="4">
        <text>[protein]-peptidylproline (omega=180) = [protein]-peptidylproline (omega=0)</text>
        <dbReference type="Rhea" id="RHEA:16237"/>
        <dbReference type="Rhea" id="RHEA-COMP:10747"/>
        <dbReference type="Rhea" id="RHEA-COMP:10748"/>
        <dbReference type="ChEBI" id="CHEBI:83833"/>
        <dbReference type="ChEBI" id="CHEBI:83834"/>
        <dbReference type="EC" id="5.2.1.8"/>
    </reaction>
</comment>
<comment type="function">
    <text evidence="4">PPIases accelerate the folding of proteins. It catalyzes the cis-trans isomerization of proline imidic peptide bonds in oligopeptides.</text>
</comment>
<keyword evidence="4" id="KW-0732">Signal</keyword>
<evidence type="ECO:0000256" key="2">
    <source>
        <dbReference type="ARBA" id="ARBA00023110"/>
    </source>
</evidence>
<keyword evidence="2 4" id="KW-0697">Rotamase</keyword>
<dbReference type="InterPro" id="IPR029000">
    <property type="entry name" value="Cyclophilin-like_dom_sf"/>
</dbReference>
<dbReference type="SUPFAM" id="SSF50891">
    <property type="entry name" value="Cyclophilin-like"/>
    <property type="match status" value="1"/>
</dbReference>
<dbReference type="InterPro" id="IPR020892">
    <property type="entry name" value="Cyclophilin-type_PPIase_CS"/>
</dbReference>
<dbReference type="GO" id="GO:0003755">
    <property type="term" value="F:peptidyl-prolyl cis-trans isomerase activity"/>
    <property type="evidence" value="ECO:0007669"/>
    <property type="project" value="UniProtKB-UniRule"/>
</dbReference>
<dbReference type="AlphaFoldDB" id="A0A0B0EKL6"/>
<comment type="similarity">
    <text evidence="1 4">Belongs to the cyclophilin-type PPIase family.</text>
</comment>
<evidence type="ECO:0000313" key="7">
    <source>
        <dbReference type="Proteomes" id="UP000030652"/>
    </source>
</evidence>